<dbReference type="SUPFAM" id="SSF52540">
    <property type="entry name" value="P-loop containing nucleoside triphosphate hydrolases"/>
    <property type="match status" value="1"/>
</dbReference>
<evidence type="ECO:0000313" key="6">
    <source>
        <dbReference type="RefSeq" id="XP_017785074.1"/>
    </source>
</evidence>
<evidence type="ECO:0000256" key="3">
    <source>
        <dbReference type="ARBA" id="ARBA00023239"/>
    </source>
</evidence>
<organism evidence="5 6">
    <name type="scientific">Nicrophorus vespilloides</name>
    <name type="common">Boreal carrion beetle</name>
    <dbReference type="NCBI Taxonomy" id="110193"/>
    <lineage>
        <taxon>Eukaryota</taxon>
        <taxon>Metazoa</taxon>
        <taxon>Ecdysozoa</taxon>
        <taxon>Arthropoda</taxon>
        <taxon>Hexapoda</taxon>
        <taxon>Insecta</taxon>
        <taxon>Pterygota</taxon>
        <taxon>Neoptera</taxon>
        <taxon>Endopterygota</taxon>
        <taxon>Coleoptera</taxon>
        <taxon>Polyphaga</taxon>
        <taxon>Staphyliniformia</taxon>
        <taxon>Silphidae</taxon>
        <taxon>Nicrophorinae</taxon>
        <taxon>Nicrophorus</taxon>
    </lineage>
</organism>
<name>A0ABM1NE24_NICVS</name>
<dbReference type="PROSITE" id="PS50125">
    <property type="entry name" value="GUANYLATE_CYCLASE_2"/>
    <property type="match status" value="1"/>
</dbReference>
<dbReference type="InterPro" id="IPR027417">
    <property type="entry name" value="P-loop_NTPase"/>
</dbReference>
<accession>A0ABM1NE24</accession>
<keyword evidence="1" id="KW-0547">Nucleotide-binding</keyword>
<sequence length="1784" mass="205538">MMEQIDRAGQEEFIWAMRTRALLDLEEDSQSWRESKLTDYESSIHNERRKTQNAYEHHLKNLASFVPDEVLVNCNDYSSRHIEGCILIVDVFGFPELCEKYNKIGKGGTSRLTNVLNSYIGTLVQSLMMYNGDVIKFSGEEVMAFWKCGISSNDMSMQECIHQALDAALTIKKTHGEYETDVGVFLSLKLVISAGQVSFALIGNEILTDFVIVGASIWEAKGGGDLVPYGEIIISINAWDFINHNEYEYDRLDNSNNYVRVFGVSRHWRSTQRNTTKEAVENMNADGDSIYSMDSDRQNNDIHHNIFEIRPCIGDAIKRDLATDLRKYIVPTVLKVIDMNEGIENLTEMRNIVIVLMHVEVVKSEIEEYIKLVNKIYNTISDISHGMEGCLNKIFFNDKDLQFLVIFGLRGFIHELDSQRGLNCARRCHKQILQVTGIKSISASVTTGLSFCGVIGHNLRREYSVIGLSVNRAQKLLSAFTNKISCDRQTFFHSKLEARNFLLLDSKALKGVTNLGPIYEYVEFDSILADSRNDFSHFPILDRVKEITMYTRILKNVRDMEKGMNLKQLKQQIKASALVIFGNPRQGKTRLTEEILFCTPLDVPIFRIKLIASDKAVPYQAIRLLFAVPLGITDKSNVNDRELKITFKLKHMPVPELICVLNNIFKVNFSKTELFMGLSEKEKYVACKKTLKQLCHACFSKVWVLVLDGGEYIDDESWPLIYSMMETYTVVLVIAMASNTYMNYMVKHILEQPKVQVMHLKPIDKWFHIGLACQMLNVHGIPAELERKLHEKSNGNPGWIESYLISLLQSGELTISPIPLNTIEECPLIIPPKEMMARDFAATAAIEHAHSQLTLSNDYYAALLHDKWKIFKNSFRDSTTNIVNNMVILTETKPAAKEEDHDKINTKLDLIYTYAENKDSESYVSSSILGSSVSKTGIKMVPLIDICLITEGSKIDDIDPEFSLDVRIMKIYDSLTSYEQLLLKCSAVIGEVYSREMLMYVMNSQDSLKTAKAVQKLFEIGVLGCAGGKFTQQFTNAILNAPEINSDEDHMIICKCIGINTPDYMKFLPNYALCGYLRFKIPSFRETTYNILTLDQKKEYHAKAIRYLEKKTRKCISCGGGPLVKLMGIRYDQVKKKDWMNKRKTNLVMRKDTVAQRSSFSILENWETSSKDFQLKKQSKSSLDFKRSSQDPRKSNYSIASQDTKLREFSSLRDINKLKNRISLIRTYSDLDYNDCDCFRILDCMYKQLIEHCEGAEEMDKWLYAILEYSSLCINNFNRPLALKILFNALDVLEENQTLIVKPEEYWKLPYIRAKILTLIAIARFEIGQVNEAYIITDFALRTYGYKFPYKSTLRLRLLEIIQFVKFNYSSSNTTKDDYNAEYCDNVSECLNLMSKIFMYLGDWNNAELAAIWSLRKALESEKNFFVLINAYTNMICTALHNKKYFVLVSLEIKALLYSRCYRGVIEPNDLFAIYELYSCIFLARITRGELTECLNIGNVVHNIYNSLGNKIVVHDVLPLMVQVLLLMNKVIDAVIIITDMQYTLADNPERSGQAWYFALCISFHLDTGFFILPIQRCIKFLDTNNVITTTTNCSAEKRMYTALWLWCLRNEMYEDAILWKEKVDAVWSFKDQDDLVNAFTALYYMEALLLLAIKQMDKKNIVVIDSVYAEIDSLFQKLDMNAKIFIIIYPRLYHMKALYAMIKINDLEAFNFLRKGQRLAETNGNLYDSEWLKHSEMAWSHDMSEMERNLWLDHAVSDELFYNDMESYDMQISYYTLEPPTYL</sequence>
<protein>
    <submittedName>
        <fullName evidence="6">Adenylate cyclase type 10-like</fullName>
    </submittedName>
</protein>
<keyword evidence="2" id="KW-0067">ATP-binding</keyword>
<dbReference type="RefSeq" id="XP_017785074.1">
    <property type="nucleotide sequence ID" value="XM_017929585.1"/>
</dbReference>
<dbReference type="Proteomes" id="UP000695000">
    <property type="component" value="Unplaced"/>
</dbReference>
<dbReference type="InterPro" id="IPR001054">
    <property type="entry name" value="A/G_cyclase"/>
</dbReference>
<dbReference type="PANTHER" id="PTHR16305">
    <property type="entry name" value="TESTICULAR SOLUBLE ADENYLYL CYCLASE"/>
    <property type="match status" value="1"/>
</dbReference>
<feature type="domain" description="Guanylate cyclase" evidence="4">
    <location>
        <begin position="85"/>
        <end position="217"/>
    </location>
</feature>
<evidence type="ECO:0000259" key="4">
    <source>
        <dbReference type="PROSITE" id="PS50125"/>
    </source>
</evidence>
<dbReference type="Gene3D" id="3.30.70.1230">
    <property type="entry name" value="Nucleotide cyclase"/>
    <property type="match status" value="2"/>
</dbReference>
<dbReference type="PANTHER" id="PTHR16305:SF28">
    <property type="entry name" value="GUANYLATE CYCLASE DOMAIN-CONTAINING PROTEIN"/>
    <property type="match status" value="1"/>
</dbReference>
<dbReference type="InterPro" id="IPR029787">
    <property type="entry name" value="Nucleotide_cyclase"/>
</dbReference>
<reference evidence="6" key="1">
    <citation type="submission" date="2025-08" db="UniProtKB">
        <authorList>
            <consortium name="RefSeq"/>
        </authorList>
    </citation>
    <scope>IDENTIFICATION</scope>
    <source>
        <tissue evidence="6">Whole Larva</tissue>
    </source>
</reference>
<gene>
    <name evidence="6" type="primary">LOC108568470</name>
</gene>
<proteinExistence type="predicted"/>
<keyword evidence="3" id="KW-0456">Lyase</keyword>
<dbReference type="SUPFAM" id="SSF55073">
    <property type="entry name" value="Nucleotide cyclase"/>
    <property type="match status" value="2"/>
</dbReference>
<dbReference type="GeneID" id="108568470"/>
<evidence type="ECO:0000313" key="5">
    <source>
        <dbReference type="Proteomes" id="UP000695000"/>
    </source>
</evidence>
<evidence type="ECO:0000256" key="1">
    <source>
        <dbReference type="ARBA" id="ARBA00022741"/>
    </source>
</evidence>
<keyword evidence="5" id="KW-1185">Reference proteome</keyword>
<evidence type="ECO:0000256" key="2">
    <source>
        <dbReference type="ARBA" id="ARBA00022840"/>
    </source>
</evidence>